<dbReference type="KEGG" id="cdiv:CPM_0739"/>
<sequence length="50" mass="5682">MEKKTTFGPQGQVIIPKDIRDKIGIKEYSEVIVDVLDDSVIIKKIKHESV</sequence>
<evidence type="ECO:0000259" key="1">
    <source>
        <dbReference type="PROSITE" id="PS51740"/>
    </source>
</evidence>
<dbReference type="NCBIfam" id="TIGR01439">
    <property type="entry name" value="lp_hng_hel_AbrB"/>
    <property type="match status" value="1"/>
</dbReference>
<dbReference type="InterPro" id="IPR007159">
    <property type="entry name" value="SpoVT-AbrB_dom"/>
</dbReference>
<evidence type="ECO:0000313" key="3">
    <source>
        <dbReference type="EMBL" id="SJK84589.1"/>
    </source>
</evidence>
<dbReference type="EMBL" id="LT719092">
    <property type="protein sequence ID" value="SJK84589.1"/>
    <property type="molecule type" value="Genomic_DNA"/>
</dbReference>
<dbReference type="GeneID" id="41588020"/>
<dbReference type="Pfam" id="PF04014">
    <property type="entry name" value="MazE_antitoxin"/>
    <property type="match status" value="1"/>
</dbReference>
<dbReference type="Proteomes" id="UP000195607">
    <property type="component" value="Chromosome I"/>
</dbReference>
<dbReference type="OrthoDB" id="30861at2157"/>
<keyword evidence="4" id="KW-1185">Reference proteome</keyword>
<reference evidence="3" key="3">
    <citation type="submission" date="2016-06" db="EMBL/GenBank/DDBJ databases">
        <authorList>
            <person name="Olsen C.W."/>
            <person name="Carey S."/>
            <person name="Hinshaw L."/>
            <person name="Karasin A.I."/>
        </authorList>
    </citation>
    <scope>NUCLEOTIDE SEQUENCE [LARGE SCALE GENOMIC DNA]</scope>
    <source>
        <strain evidence="3">PM4</strain>
    </source>
</reference>
<dbReference type="PROSITE" id="PS51740">
    <property type="entry name" value="SPOVT_ABRB"/>
    <property type="match status" value="1"/>
</dbReference>
<dbReference type="Gene3D" id="2.10.260.10">
    <property type="match status" value="1"/>
</dbReference>
<organism evidence="2 5">
    <name type="scientific">Cuniculiplasma divulgatum</name>
    <dbReference type="NCBI Taxonomy" id="1673428"/>
    <lineage>
        <taxon>Archaea</taxon>
        <taxon>Methanobacteriati</taxon>
        <taxon>Thermoplasmatota</taxon>
        <taxon>Thermoplasmata</taxon>
        <taxon>Thermoplasmatales</taxon>
        <taxon>Cuniculiplasmataceae</taxon>
        <taxon>Cuniculiplasma</taxon>
    </lineage>
</organism>
<dbReference type="Proteomes" id="UP000187822">
    <property type="component" value="Chromosome I"/>
</dbReference>
<name>A0A1N5U070_9ARCH</name>
<dbReference type="AlphaFoldDB" id="A0A1N5U070"/>
<gene>
    <name evidence="3" type="ORF">CPM_0739</name>
    <name evidence="2" type="ORF">CSP5_0743</name>
</gene>
<dbReference type="SUPFAM" id="SSF89447">
    <property type="entry name" value="AbrB/MazE/MraZ-like"/>
    <property type="match status" value="1"/>
</dbReference>
<dbReference type="GO" id="GO:0003677">
    <property type="term" value="F:DNA binding"/>
    <property type="evidence" value="ECO:0007669"/>
    <property type="project" value="InterPro"/>
</dbReference>
<evidence type="ECO:0000313" key="5">
    <source>
        <dbReference type="Proteomes" id="UP000195607"/>
    </source>
</evidence>
<dbReference type="SMART" id="SM00966">
    <property type="entry name" value="SpoVT_AbrB"/>
    <property type="match status" value="1"/>
</dbReference>
<evidence type="ECO:0000313" key="2">
    <source>
        <dbReference type="EMBL" id="SIM53657.1"/>
    </source>
</evidence>
<reference evidence="4" key="2">
    <citation type="submission" date="2016-06" db="EMBL/GenBank/DDBJ databases">
        <authorList>
            <person name="Toshchakov V.S."/>
        </authorList>
    </citation>
    <scope>NUCLEOTIDE SEQUENCE [LARGE SCALE GENOMIC DNA]</scope>
    <source>
        <strain>PM4 (JCM 30641</strain>
        <strain evidence="4">\VKM B-2940)</strain>
    </source>
</reference>
<protein>
    <submittedName>
        <fullName evidence="2">VapB antitoxin</fullName>
    </submittedName>
</protein>
<feature type="domain" description="SpoVT-AbrB" evidence="1">
    <location>
        <begin position="2"/>
        <end position="47"/>
    </location>
</feature>
<evidence type="ECO:0000313" key="4">
    <source>
        <dbReference type="Proteomes" id="UP000187822"/>
    </source>
</evidence>
<dbReference type="InterPro" id="IPR037914">
    <property type="entry name" value="SpoVT-AbrB_sf"/>
</dbReference>
<dbReference type="EMBL" id="LT671858">
    <property type="protein sequence ID" value="SIM53657.1"/>
    <property type="molecule type" value="Genomic_DNA"/>
</dbReference>
<reference evidence="2 5" key="1">
    <citation type="submission" date="2016-04" db="EMBL/GenBank/DDBJ databases">
        <authorList>
            <person name="Evans L.H."/>
            <person name="Alamgir A."/>
            <person name="Owens N."/>
            <person name="Weber N.D."/>
            <person name="Virtaneva K."/>
            <person name="Barbian K."/>
            <person name="Babar A."/>
            <person name="Rosenke K."/>
        </authorList>
    </citation>
    <scope>NUCLEOTIDE SEQUENCE [LARGE SCALE GENOMIC DNA]</scope>
    <source>
        <strain evidence="2">S5</strain>
        <strain evidence="5">S5(T) (JCM 30642 \VKM B-2941)</strain>
    </source>
</reference>
<accession>A0A1N5U070</accession>
<proteinExistence type="predicted"/>
<dbReference type="RefSeq" id="WP_021788783.1">
    <property type="nucleotide sequence ID" value="NZ_LT671858.1"/>
</dbReference>